<dbReference type="Gene3D" id="1.10.10.10">
    <property type="entry name" value="Winged helix-like DNA-binding domain superfamily/Winged helix DNA-binding domain"/>
    <property type="match status" value="1"/>
</dbReference>
<proteinExistence type="predicted"/>
<dbReference type="SUPFAM" id="SSF46785">
    <property type="entry name" value="Winged helix' DNA-binding domain"/>
    <property type="match status" value="1"/>
</dbReference>
<reference evidence="1 2" key="1">
    <citation type="submission" date="2017-09" db="EMBL/GenBank/DDBJ databases">
        <title>Genomics of the genus Arcobacter.</title>
        <authorList>
            <person name="Perez-Cataluna A."/>
            <person name="Figueras M.J."/>
            <person name="Salas-Masso N."/>
        </authorList>
    </citation>
    <scope>NUCLEOTIDE SEQUENCE [LARGE SCALE GENOMIC DNA]</scope>
    <source>
        <strain evidence="1 2">CECT 7386</strain>
    </source>
</reference>
<gene>
    <name evidence="1" type="ORF">CP985_01140</name>
</gene>
<keyword evidence="2" id="KW-1185">Reference proteome</keyword>
<dbReference type="PANTHER" id="PTHR30432:SF1">
    <property type="entry name" value="DNA-BINDING TRANSCRIPTIONAL DUAL REGULATOR MODE"/>
    <property type="match status" value="1"/>
</dbReference>
<dbReference type="InterPro" id="IPR036388">
    <property type="entry name" value="WH-like_DNA-bd_sf"/>
</dbReference>
<comment type="caution">
    <text evidence="1">The sequence shown here is derived from an EMBL/GenBank/DDBJ whole genome shotgun (WGS) entry which is preliminary data.</text>
</comment>
<evidence type="ECO:0000313" key="2">
    <source>
        <dbReference type="Proteomes" id="UP000290092"/>
    </source>
</evidence>
<dbReference type="AlphaFoldDB" id="A0AAX2AKF6"/>
<evidence type="ECO:0000313" key="1">
    <source>
        <dbReference type="EMBL" id="RXK16791.1"/>
    </source>
</evidence>
<dbReference type="InterPro" id="IPR036390">
    <property type="entry name" value="WH_DNA-bd_sf"/>
</dbReference>
<dbReference type="RefSeq" id="WP_114841699.1">
    <property type="nucleotide sequence ID" value="NZ_CP031219.1"/>
</dbReference>
<name>A0AAX2AKF6_9BACT</name>
<dbReference type="InterPro" id="IPR051815">
    <property type="entry name" value="Molybdate_resp_trans_reg"/>
</dbReference>
<dbReference type="KEGG" id="amyt:AMYT_1256"/>
<dbReference type="EMBL" id="NXID01000003">
    <property type="protein sequence ID" value="RXK16791.1"/>
    <property type="molecule type" value="Genomic_DNA"/>
</dbReference>
<organism evidence="1 2">
    <name type="scientific">Malaciobacter mytili LMG 24559</name>
    <dbReference type="NCBI Taxonomy" id="1032238"/>
    <lineage>
        <taxon>Bacteria</taxon>
        <taxon>Pseudomonadati</taxon>
        <taxon>Campylobacterota</taxon>
        <taxon>Epsilonproteobacteria</taxon>
        <taxon>Campylobacterales</taxon>
        <taxon>Arcobacteraceae</taxon>
        <taxon>Malaciobacter</taxon>
    </lineage>
</organism>
<dbReference type="Proteomes" id="UP000290092">
    <property type="component" value="Unassembled WGS sequence"/>
</dbReference>
<accession>A0AAX2AKF6</accession>
<evidence type="ECO:0008006" key="3">
    <source>
        <dbReference type="Google" id="ProtNLM"/>
    </source>
</evidence>
<protein>
    <recommendedName>
        <fullName evidence="3">Transcriptional regulator, ModE family</fullName>
    </recommendedName>
</protein>
<sequence length="118" mass="13749">MENNYNIGGQIWVQKNGGNFMGPGRINLLEKLIENPRLTLACKEANMDYEVALKNLESINKIAQEPLTTISDNETYEVTQFGKKIIKIYKKLKEEHDIQLQELNKRFLDEIEEYLDSK</sequence>
<dbReference type="PANTHER" id="PTHR30432">
    <property type="entry name" value="TRANSCRIPTIONAL REGULATOR MODE"/>
    <property type="match status" value="1"/>
</dbReference>